<keyword evidence="3" id="KW-1185">Reference proteome</keyword>
<dbReference type="EMBL" id="JBEYRS010000006">
    <property type="protein sequence ID" value="MEW2363739.1"/>
    <property type="molecule type" value="Genomic_DNA"/>
</dbReference>
<keyword evidence="1" id="KW-1133">Transmembrane helix</keyword>
<evidence type="ECO:0000313" key="2">
    <source>
        <dbReference type="EMBL" id="MEW2363739.1"/>
    </source>
</evidence>
<feature type="transmembrane region" description="Helical" evidence="1">
    <location>
        <begin position="55"/>
        <end position="80"/>
    </location>
</feature>
<feature type="transmembrane region" description="Helical" evidence="1">
    <location>
        <begin position="22"/>
        <end position="43"/>
    </location>
</feature>
<protein>
    <recommendedName>
        <fullName evidence="4">Integral membrane protein</fullName>
    </recommendedName>
</protein>
<organism evidence="2 3">
    <name type="scientific">Streptomyces huasconensis</name>
    <dbReference type="NCBI Taxonomy" id="1854574"/>
    <lineage>
        <taxon>Bacteria</taxon>
        <taxon>Bacillati</taxon>
        <taxon>Actinomycetota</taxon>
        <taxon>Actinomycetes</taxon>
        <taxon>Kitasatosporales</taxon>
        <taxon>Streptomycetaceae</taxon>
        <taxon>Streptomyces</taxon>
    </lineage>
</organism>
<sequence>MTWGNAKAAGSRGAWSDSRMRAAGAACAAQLPVAGIVAFTLTLGDDDYGATGGGAVGLICFLLFGPFLLPVVGLLHAAVLTLPAAWLGRLGAARLGRGPEWAWSLGCLLPVGAAWAACFAALGAPFVQTALWSAASGVLPVLHMAYCRRREERLGRPLRKVWILSGLTSLGLCVAVLGGAVAATATGLIKEYEPPRLSVEQLTGTWRGEDDENVVLRLRADGRAVLDGTPFERVGTDAGGWYDSEIARCHATGTWRVDRDRDRDRFPRRPAVAVDAKGCGDRQLWTVGGTELRPELFVSFGDPDSPDIEVLVRRRG</sequence>
<feature type="transmembrane region" description="Helical" evidence="1">
    <location>
        <begin position="101"/>
        <end position="124"/>
    </location>
</feature>
<gene>
    <name evidence="2" type="ORF">AB0887_17545</name>
</gene>
<reference evidence="2 3" key="1">
    <citation type="submission" date="2024-06" db="EMBL/GenBank/DDBJ databases">
        <title>The Natural Products Discovery Center: Release of the First 8490 Sequenced Strains for Exploring Actinobacteria Biosynthetic Diversity.</title>
        <authorList>
            <person name="Kalkreuter E."/>
            <person name="Kautsar S.A."/>
            <person name="Yang D."/>
            <person name="Bader C.D."/>
            <person name="Teijaro C.N."/>
            <person name="Fluegel L."/>
            <person name="Davis C.M."/>
            <person name="Simpson J.R."/>
            <person name="Lauterbach L."/>
            <person name="Steele A.D."/>
            <person name="Gui C."/>
            <person name="Meng S."/>
            <person name="Li G."/>
            <person name="Viehrig K."/>
            <person name="Ye F."/>
            <person name="Su P."/>
            <person name="Kiefer A.F."/>
            <person name="Nichols A."/>
            <person name="Cepeda A.J."/>
            <person name="Yan W."/>
            <person name="Fan B."/>
            <person name="Jiang Y."/>
            <person name="Adhikari A."/>
            <person name="Zheng C.-J."/>
            <person name="Schuster L."/>
            <person name="Cowan T.M."/>
            <person name="Smanski M.J."/>
            <person name="Chevrette M.G."/>
            <person name="De Carvalho L.P.S."/>
            <person name="Shen B."/>
        </authorList>
    </citation>
    <scope>NUCLEOTIDE SEQUENCE [LARGE SCALE GENOMIC DNA]</scope>
    <source>
        <strain evidence="2 3">NPDC047833</strain>
    </source>
</reference>
<name>A0ABV3LXL6_9ACTN</name>
<dbReference type="Proteomes" id="UP001553843">
    <property type="component" value="Unassembled WGS sequence"/>
</dbReference>
<feature type="transmembrane region" description="Helical" evidence="1">
    <location>
        <begin position="130"/>
        <end position="149"/>
    </location>
</feature>
<keyword evidence="1" id="KW-0472">Membrane</keyword>
<dbReference type="RefSeq" id="WP_359779317.1">
    <property type="nucleotide sequence ID" value="NZ_JBEYRR010000006.1"/>
</dbReference>
<proteinExistence type="predicted"/>
<evidence type="ECO:0000256" key="1">
    <source>
        <dbReference type="SAM" id="Phobius"/>
    </source>
</evidence>
<feature type="transmembrane region" description="Helical" evidence="1">
    <location>
        <begin position="161"/>
        <end position="189"/>
    </location>
</feature>
<evidence type="ECO:0008006" key="4">
    <source>
        <dbReference type="Google" id="ProtNLM"/>
    </source>
</evidence>
<comment type="caution">
    <text evidence="2">The sequence shown here is derived from an EMBL/GenBank/DDBJ whole genome shotgun (WGS) entry which is preliminary data.</text>
</comment>
<keyword evidence="1" id="KW-0812">Transmembrane</keyword>
<evidence type="ECO:0000313" key="3">
    <source>
        <dbReference type="Proteomes" id="UP001553843"/>
    </source>
</evidence>
<accession>A0ABV3LXL6</accession>